<keyword evidence="1" id="KW-0863">Zinc-finger</keyword>
<sequence>MGLSGRSRRHSSARVLACDGNIIVAHLRPSVLRVTSFVLPSPRLSFREALSVFELLRTWSDYLRSSRPCAVYPLVATSLRPVLSSVGGRSLVKRIPSGTLSEISLHSPVRPLEKLTPLFQPAVPDPSGSPLRAQTSSPAKHSGQQQTPADALRRSLAEQHSLIQSHDAALRELNKRQIEVNNRLDEIASFLQSSRQQAPEPVPVHPPSPSTAAAVVHSTSSECRPPNPERFSGDGSKFRGFLFQCTILFNHSPHCFSHDGAKISFILSHLSGQALDWAESRFSSSTIYDCTFEEFLTEFKQAFNQDSDKTLSSRDLLEIKQGHRTVAEFAIDFRIKAVASGWNPPALKSAFYNALQDNIKDLLATLDEPKTLEELISLAIRLDNRTRARARGKRNPSVRVAVEGLSPSLSAAVVPPAAEAEPMQIGHTRLSPEERQRRMNAKLCLYCGAAGHFIASCPTKVKARVRWSPAPILPPQLLHRFSHLGG</sequence>
<dbReference type="InterPro" id="IPR032567">
    <property type="entry name" value="RTL1-rel"/>
</dbReference>
<keyword evidence="1" id="KW-0862">Zinc</keyword>
<feature type="compositionally biased region" description="Low complexity" evidence="2">
    <location>
        <begin position="210"/>
        <end position="222"/>
    </location>
</feature>
<name>A0A3B3U3U2_9TELE</name>
<dbReference type="InterPro" id="IPR036875">
    <property type="entry name" value="Znf_CCHC_sf"/>
</dbReference>
<dbReference type="GO" id="GO:0008270">
    <property type="term" value="F:zinc ion binding"/>
    <property type="evidence" value="ECO:0007669"/>
    <property type="project" value="UniProtKB-KW"/>
</dbReference>
<evidence type="ECO:0000313" key="4">
    <source>
        <dbReference type="Ensembl" id="ENSPLAP00000007314.1"/>
    </source>
</evidence>
<evidence type="ECO:0000259" key="3">
    <source>
        <dbReference type="PROSITE" id="PS50158"/>
    </source>
</evidence>
<dbReference type="PANTHER" id="PTHR15503">
    <property type="entry name" value="LDOC1 RELATED"/>
    <property type="match status" value="1"/>
</dbReference>
<dbReference type="InterPro" id="IPR001878">
    <property type="entry name" value="Znf_CCHC"/>
</dbReference>
<dbReference type="PANTHER" id="PTHR15503:SF36">
    <property type="entry name" value="RETROTRANSPOSON GAG-LIKE PROTEIN 5"/>
    <property type="match status" value="1"/>
</dbReference>
<dbReference type="GO" id="GO:0003676">
    <property type="term" value="F:nucleic acid binding"/>
    <property type="evidence" value="ECO:0007669"/>
    <property type="project" value="InterPro"/>
</dbReference>
<dbReference type="GeneTree" id="ENSGT00950000183173"/>
<dbReference type="Gene3D" id="4.10.60.10">
    <property type="entry name" value="Zinc finger, CCHC-type"/>
    <property type="match status" value="1"/>
</dbReference>
<evidence type="ECO:0000256" key="1">
    <source>
        <dbReference type="PROSITE-ProRule" id="PRU00047"/>
    </source>
</evidence>
<reference evidence="4" key="2">
    <citation type="submission" date="2025-09" db="UniProtKB">
        <authorList>
            <consortium name="Ensembl"/>
        </authorList>
    </citation>
    <scope>IDENTIFICATION</scope>
</reference>
<organism evidence="4 5">
    <name type="scientific">Poecilia latipinna</name>
    <name type="common">sailfin molly</name>
    <dbReference type="NCBI Taxonomy" id="48699"/>
    <lineage>
        <taxon>Eukaryota</taxon>
        <taxon>Metazoa</taxon>
        <taxon>Chordata</taxon>
        <taxon>Craniata</taxon>
        <taxon>Vertebrata</taxon>
        <taxon>Euteleostomi</taxon>
        <taxon>Actinopterygii</taxon>
        <taxon>Neopterygii</taxon>
        <taxon>Teleostei</taxon>
        <taxon>Neoteleostei</taxon>
        <taxon>Acanthomorphata</taxon>
        <taxon>Ovalentaria</taxon>
        <taxon>Atherinomorphae</taxon>
        <taxon>Cyprinodontiformes</taxon>
        <taxon>Poeciliidae</taxon>
        <taxon>Poeciliinae</taxon>
        <taxon>Poecilia</taxon>
    </lineage>
</organism>
<dbReference type="Ensembl" id="ENSPLAT00000004766.1">
    <property type="protein sequence ID" value="ENSPLAP00000007314.1"/>
    <property type="gene ID" value="ENSPLAG00000009637.1"/>
</dbReference>
<dbReference type="STRING" id="48699.ENSPLAP00000007314"/>
<reference evidence="4" key="1">
    <citation type="submission" date="2025-08" db="UniProtKB">
        <authorList>
            <consortium name="Ensembl"/>
        </authorList>
    </citation>
    <scope>IDENTIFICATION</scope>
</reference>
<feature type="compositionally biased region" description="Pro residues" evidence="2">
    <location>
        <begin position="200"/>
        <end position="209"/>
    </location>
</feature>
<dbReference type="AlphaFoldDB" id="A0A3B3U3U2"/>
<protein>
    <recommendedName>
        <fullName evidence="3">CCHC-type domain-containing protein</fullName>
    </recommendedName>
</protein>
<evidence type="ECO:0000313" key="5">
    <source>
        <dbReference type="Proteomes" id="UP000261500"/>
    </source>
</evidence>
<dbReference type="Proteomes" id="UP000261500">
    <property type="component" value="Unplaced"/>
</dbReference>
<accession>A0A3B3U3U2</accession>
<feature type="compositionally biased region" description="Polar residues" evidence="2">
    <location>
        <begin position="132"/>
        <end position="148"/>
    </location>
</feature>
<dbReference type="PROSITE" id="PS50158">
    <property type="entry name" value="ZF_CCHC"/>
    <property type="match status" value="1"/>
</dbReference>
<feature type="region of interest" description="Disordered" evidence="2">
    <location>
        <begin position="193"/>
        <end position="230"/>
    </location>
</feature>
<dbReference type="Pfam" id="PF19259">
    <property type="entry name" value="Ty3_capsid"/>
    <property type="match status" value="1"/>
</dbReference>
<keyword evidence="5" id="KW-1185">Reference proteome</keyword>
<keyword evidence="1" id="KW-0479">Metal-binding</keyword>
<dbReference type="InterPro" id="IPR045358">
    <property type="entry name" value="Ty3_capsid"/>
</dbReference>
<proteinExistence type="predicted"/>
<feature type="domain" description="CCHC-type" evidence="3">
    <location>
        <begin position="444"/>
        <end position="458"/>
    </location>
</feature>
<dbReference type="SUPFAM" id="SSF57756">
    <property type="entry name" value="Retrovirus zinc finger-like domains"/>
    <property type="match status" value="1"/>
</dbReference>
<evidence type="ECO:0000256" key="2">
    <source>
        <dbReference type="SAM" id="MobiDB-lite"/>
    </source>
</evidence>
<feature type="region of interest" description="Disordered" evidence="2">
    <location>
        <begin position="118"/>
        <end position="156"/>
    </location>
</feature>